<gene>
    <name evidence="2" type="primary">OSJNBa0060P14.5</name>
</gene>
<accession>Q7XMZ5</accession>
<evidence type="ECO:0000313" key="3">
    <source>
        <dbReference type="Proteomes" id="UP000000763"/>
    </source>
</evidence>
<protein>
    <submittedName>
        <fullName evidence="2">OSJNBa0060P14.5 protein</fullName>
    </submittedName>
</protein>
<sequence length="370" mass="40112">MAAPSSLAFSHLADLHRAGGASPSPLPRRIRSSSASGALAAARSASSPWPNPASVGAGLLGHGDGGEAVNGVIVRADQPRLAAGGGVAGEEGYHMILYKYHMIRDRNRLIPYRYLIPHKYHNMHQVIAYEIYDDTYHVSCDSYHVERDTCEVLGIARFLRRIGVILARYHMIPTRYRSWASRRRGIVADGRVLPRPCSTLNPNLITGSRILPRPRSTSELVAGDRVLRRDLVTGGHVHRPRLSRWLRPPRRSSSPVPPLSLRRILRRPRPTPELVAGAVSVTTRRILRRPCDHAPRRNSPAAASSMPELGDGGGCVRAADVSLICAAPMVAFVLASEEGGQGAIPLGQYPNGIPVYSSSPTESIDSGEDG</sequence>
<feature type="region of interest" description="Disordered" evidence="1">
    <location>
        <begin position="347"/>
        <end position="370"/>
    </location>
</feature>
<reference evidence="3" key="2">
    <citation type="journal article" date="2008" name="Nucleic Acids Res.">
        <title>The rice annotation project database (RAP-DB): 2008 update.</title>
        <authorList>
            <consortium name="The rice annotation project (RAP)"/>
        </authorList>
    </citation>
    <scope>GENOME REANNOTATION</scope>
    <source>
        <strain evidence="3">cv. Nipponbare</strain>
    </source>
</reference>
<reference evidence="3" key="1">
    <citation type="journal article" date="2005" name="Nature">
        <title>The map-based sequence of the rice genome.</title>
        <authorList>
            <consortium name="International rice genome sequencing project (IRGSP)"/>
            <person name="Matsumoto T."/>
            <person name="Wu J."/>
            <person name="Kanamori H."/>
            <person name="Katayose Y."/>
            <person name="Fujisawa M."/>
            <person name="Namiki N."/>
            <person name="Mizuno H."/>
            <person name="Yamamoto K."/>
            <person name="Antonio B.A."/>
            <person name="Baba T."/>
            <person name="Sakata K."/>
            <person name="Nagamura Y."/>
            <person name="Aoki H."/>
            <person name="Arikawa K."/>
            <person name="Arita K."/>
            <person name="Bito T."/>
            <person name="Chiden Y."/>
            <person name="Fujitsuka N."/>
            <person name="Fukunaka R."/>
            <person name="Hamada M."/>
            <person name="Harada C."/>
            <person name="Hayashi A."/>
            <person name="Hijishita S."/>
            <person name="Honda M."/>
            <person name="Hosokawa S."/>
            <person name="Ichikawa Y."/>
            <person name="Idonuma A."/>
            <person name="Iijima M."/>
            <person name="Ikeda M."/>
            <person name="Ikeno M."/>
            <person name="Ito K."/>
            <person name="Ito S."/>
            <person name="Ito T."/>
            <person name="Ito Y."/>
            <person name="Ito Y."/>
            <person name="Iwabuchi A."/>
            <person name="Kamiya K."/>
            <person name="Karasawa W."/>
            <person name="Kurita K."/>
            <person name="Katagiri S."/>
            <person name="Kikuta A."/>
            <person name="Kobayashi H."/>
            <person name="Kobayashi N."/>
            <person name="Machita K."/>
            <person name="Maehara T."/>
            <person name="Masukawa M."/>
            <person name="Mizubayashi T."/>
            <person name="Mukai Y."/>
            <person name="Nagasaki H."/>
            <person name="Nagata Y."/>
            <person name="Naito S."/>
            <person name="Nakashima M."/>
            <person name="Nakama Y."/>
            <person name="Nakamichi Y."/>
            <person name="Nakamura M."/>
            <person name="Meguro A."/>
            <person name="Negishi M."/>
            <person name="Ohta I."/>
            <person name="Ohta T."/>
            <person name="Okamoto M."/>
            <person name="Ono N."/>
            <person name="Saji S."/>
            <person name="Sakaguchi M."/>
            <person name="Sakai K."/>
            <person name="Shibata M."/>
            <person name="Shimokawa T."/>
            <person name="Song J."/>
            <person name="Takazaki Y."/>
            <person name="Terasawa K."/>
            <person name="Tsugane M."/>
            <person name="Tsuji K."/>
            <person name="Ueda S."/>
            <person name="Waki K."/>
            <person name="Yamagata H."/>
            <person name="Yamamoto M."/>
            <person name="Yamamoto S."/>
            <person name="Yamane H."/>
            <person name="Yoshiki S."/>
            <person name="Yoshihara R."/>
            <person name="Yukawa K."/>
            <person name="Zhong H."/>
            <person name="Yano M."/>
            <person name="Yuan Q."/>
            <person name="Ouyang S."/>
            <person name="Liu J."/>
            <person name="Jones K.M."/>
            <person name="Gansberger K."/>
            <person name="Moffat K."/>
            <person name="Hill J."/>
            <person name="Bera J."/>
            <person name="Fadrosh D."/>
            <person name="Jin S."/>
            <person name="Johri S."/>
            <person name="Kim M."/>
            <person name="Overton L."/>
            <person name="Reardon M."/>
            <person name="Tsitrin T."/>
            <person name="Vuong H."/>
            <person name="Weaver B."/>
            <person name="Ciecko A."/>
            <person name="Tallon L."/>
            <person name="Jackson J."/>
            <person name="Pai G."/>
            <person name="Aken S.V."/>
            <person name="Utterback T."/>
            <person name="Reidmuller S."/>
            <person name="Feldblyum T."/>
            <person name="Hsiao J."/>
            <person name="Zismann V."/>
            <person name="Iobst S."/>
            <person name="de Vazeille A.R."/>
            <person name="Buell C.R."/>
            <person name="Ying K."/>
            <person name="Li Y."/>
            <person name="Lu T."/>
            <person name="Huang Y."/>
            <person name="Zhao Q."/>
            <person name="Feng Q."/>
            <person name="Zhang L."/>
            <person name="Zhu J."/>
            <person name="Weng Q."/>
            <person name="Mu J."/>
            <person name="Lu Y."/>
            <person name="Fan D."/>
            <person name="Liu Y."/>
            <person name="Guan J."/>
            <person name="Zhang Y."/>
            <person name="Yu S."/>
            <person name="Liu X."/>
            <person name="Zhang Y."/>
            <person name="Hong G."/>
            <person name="Han B."/>
            <person name="Choisne N."/>
            <person name="Demange N."/>
            <person name="Orjeda G."/>
            <person name="Samain S."/>
            <person name="Cattolico L."/>
            <person name="Pelletier E."/>
            <person name="Couloux A."/>
            <person name="Segurens B."/>
            <person name="Wincker P."/>
            <person name="D'Hont A."/>
            <person name="Scarpelli C."/>
            <person name="Weissenbach J."/>
            <person name="Salanoubat M."/>
            <person name="Quetier F."/>
            <person name="Yu Y."/>
            <person name="Kim H.R."/>
            <person name="Rambo T."/>
            <person name="Currie J."/>
            <person name="Collura K."/>
            <person name="Luo M."/>
            <person name="Yang T."/>
            <person name="Ammiraju J.S.S."/>
            <person name="Engler F."/>
            <person name="Soderlund C."/>
            <person name="Wing R.A."/>
            <person name="Palmer L.E."/>
            <person name="de la Bastide M."/>
            <person name="Spiegel L."/>
            <person name="Nascimento L."/>
            <person name="Zutavern T."/>
            <person name="O'Shaughnessy A."/>
            <person name="Dike S."/>
            <person name="Dedhia N."/>
            <person name="Preston R."/>
            <person name="Balija V."/>
            <person name="McCombie W.R."/>
            <person name="Chow T."/>
            <person name="Chen H."/>
            <person name="Chung M."/>
            <person name="Chen C."/>
            <person name="Shaw J."/>
            <person name="Wu H."/>
            <person name="Hsiao K."/>
            <person name="Chao Y."/>
            <person name="Chu M."/>
            <person name="Cheng C."/>
            <person name="Hour A."/>
            <person name="Lee P."/>
            <person name="Lin S."/>
            <person name="Lin Y."/>
            <person name="Liou J."/>
            <person name="Liu S."/>
            <person name="Hsing Y."/>
            <person name="Raghuvanshi S."/>
            <person name="Mohanty A."/>
            <person name="Bharti A.K."/>
            <person name="Gaur A."/>
            <person name="Gupta V."/>
            <person name="Kumar D."/>
            <person name="Ravi V."/>
            <person name="Vij S."/>
            <person name="Kapur A."/>
            <person name="Khurana P."/>
            <person name="Khurana P."/>
            <person name="Khurana J.P."/>
            <person name="Tyagi A.K."/>
            <person name="Gaikwad K."/>
            <person name="Singh A."/>
            <person name="Dalal V."/>
            <person name="Srivastava S."/>
            <person name="Dixit A."/>
            <person name="Pal A.K."/>
            <person name="Ghazi I.A."/>
            <person name="Yadav M."/>
            <person name="Pandit A."/>
            <person name="Bhargava A."/>
            <person name="Sureshbabu K."/>
            <person name="Batra K."/>
            <person name="Sharma T.R."/>
            <person name="Mohapatra T."/>
            <person name="Singh N.K."/>
            <person name="Messing J."/>
            <person name="Nelson A.B."/>
            <person name="Fuks G."/>
            <person name="Kavchok S."/>
            <person name="Keizer G."/>
            <person name="Linton E."/>
            <person name="Llaca V."/>
            <person name="Song R."/>
            <person name="Tanyolac B."/>
            <person name="Young S."/>
            <person name="Ho-Il K."/>
            <person name="Hahn J.H."/>
            <person name="Sangsakoo G."/>
            <person name="Vanavichit A."/>
            <person name="de Mattos Luiz.A.T."/>
            <person name="Zimmer P.D."/>
            <person name="Malone G."/>
            <person name="Dellagostin O."/>
            <person name="de Oliveira A.C."/>
            <person name="Bevan M."/>
            <person name="Bancroft I."/>
            <person name="Minx P."/>
            <person name="Cordum H."/>
            <person name="Wilson R."/>
            <person name="Cheng Z."/>
            <person name="Jin W."/>
            <person name="Jiang J."/>
            <person name="Leong S.A."/>
            <person name="Iwama H."/>
            <person name="Gojobori T."/>
            <person name="Itoh T."/>
            <person name="Niimura Y."/>
            <person name="Fujii Y."/>
            <person name="Habara T."/>
            <person name="Sakai H."/>
            <person name="Sato Y."/>
            <person name="Wilson G."/>
            <person name="Kumar K."/>
            <person name="McCouch S."/>
            <person name="Juretic N."/>
            <person name="Hoen D."/>
            <person name="Wright S."/>
            <person name="Bruskiewich R."/>
            <person name="Bureau T."/>
            <person name="Miyao A."/>
            <person name="Hirochika H."/>
            <person name="Nishikawa T."/>
            <person name="Kadowaki K."/>
            <person name="Sugiura M."/>
            <person name="Burr B."/>
            <person name="Sasaki T."/>
        </authorList>
    </citation>
    <scope>NUCLEOTIDE SEQUENCE [LARGE SCALE GENOMIC DNA]</scope>
    <source>
        <strain evidence="3">cv. Nipponbare</strain>
    </source>
</reference>
<dbReference type="EMBL" id="AL663017">
    <property type="protein sequence ID" value="CAE04358.1"/>
    <property type="molecule type" value="Genomic_DNA"/>
</dbReference>
<dbReference type="Proteomes" id="UP000000763">
    <property type="component" value="Chromosome 4"/>
</dbReference>
<proteinExistence type="predicted"/>
<dbReference type="AlphaFoldDB" id="Q7XMZ5"/>
<evidence type="ECO:0000313" key="2">
    <source>
        <dbReference type="EMBL" id="CAE04358.1"/>
    </source>
</evidence>
<name>Q7XMZ5_ORYSJ</name>
<evidence type="ECO:0000256" key="1">
    <source>
        <dbReference type="SAM" id="MobiDB-lite"/>
    </source>
</evidence>
<organism evidence="2 3">
    <name type="scientific">Oryza sativa subsp. japonica</name>
    <name type="common">Rice</name>
    <dbReference type="NCBI Taxonomy" id="39947"/>
    <lineage>
        <taxon>Eukaryota</taxon>
        <taxon>Viridiplantae</taxon>
        <taxon>Streptophyta</taxon>
        <taxon>Embryophyta</taxon>
        <taxon>Tracheophyta</taxon>
        <taxon>Spermatophyta</taxon>
        <taxon>Magnoliopsida</taxon>
        <taxon>Liliopsida</taxon>
        <taxon>Poales</taxon>
        <taxon>Poaceae</taxon>
        <taxon>BOP clade</taxon>
        <taxon>Oryzoideae</taxon>
        <taxon>Oryzeae</taxon>
        <taxon>Oryzinae</taxon>
        <taxon>Oryza</taxon>
        <taxon>Oryza sativa</taxon>
    </lineage>
</organism>